<dbReference type="Proteomes" id="UP000198914">
    <property type="component" value="Unassembled WGS sequence"/>
</dbReference>
<dbReference type="Pfam" id="PF00494">
    <property type="entry name" value="SQS_PSY"/>
    <property type="match status" value="1"/>
</dbReference>
<accession>A0A1H3P3Q3</accession>
<keyword evidence="2" id="KW-1185">Reference proteome</keyword>
<evidence type="ECO:0000313" key="2">
    <source>
        <dbReference type="Proteomes" id="UP000198914"/>
    </source>
</evidence>
<dbReference type="InterPro" id="IPR008949">
    <property type="entry name" value="Isoprenoid_synthase_dom_sf"/>
</dbReference>
<dbReference type="EMBL" id="FNPX01000004">
    <property type="protein sequence ID" value="SDY95737.1"/>
    <property type="molecule type" value="Genomic_DNA"/>
</dbReference>
<proteinExistence type="predicted"/>
<dbReference type="AlphaFoldDB" id="A0A1H3P3Q3"/>
<dbReference type="RefSeq" id="WP_092644263.1">
    <property type="nucleotide sequence ID" value="NZ_FNPX01000004.1"/>
</dbReference>
<dbReference type="Gene3D" id="1.10.600.10">
    <property type="entry name" value="Farnesyl Diphosphate Synthase"/>
    <property type="match status" value="1"/>
</dbReference>
<dbReference type="OrthoDB" id="9814909at2"/>
<name>A0A1H3P3Q3_9RHOB</name>
<reference evidence="2" key="1">
    <citation type="submission" date="2016-10" db="EMBL/GenBank/DDBJ databases">
        <authorList>
            <person name="Varghese N."/>
            <person name="Submissions S."/>
        </authorList>
    </citation>
    <scope>NUCLEOTIDE SEQUENCE [LARGE SCALE GENOMIC DNA]</scope>
    <source>
        <strain evidence="2">DSM 100420</strain>
    </source>
</reference>
<protein>
    <submittedName>
        <fullName evidence="1">Phytoene/squalene synthetase</fullName>
    </submittedName>
</protein>
<gene>
    <name evidence="1" type="ORF">SAMN05444004_104226</name>
</gene>
<dbReference type="InterPro" id="IPR002060">
    <property type="entry name" value="Squ/phyt_synthse"/>
</dbReference>
<evidence type="ECO:0000313" key="1">
    <source>
        <dbReference type="EMBL" id="SDY95737.1"/>
    </source>
</evidence>
<sequence>MDIDEQISACAGLVQRGDPDRFRAVMAAPVGLRRMLFPLYAFNLEVARAPWVTKEPLIAEMRLQWWRDALGEIAGGGNVRRHEVVTPLAQALDPRAARDLDGLIDARRKDIEGRPPASVDDLTRYLDRTAGTLLWTAARLAGAADAPAIRDAGLAYGMAAWLKAVPGLVEKGRQPLPPGEPHDVISGLAKAALDALDRFAQSKVEKPARAVLLVLSDTRAELRAFAAHPGQTPQINPAISRIRLGWHAVRT</sequence>
<organism evidence="1 2">
    <name type="scientific">Jannaschia faecimaris</name>
    <dbReference type="NCBI Taxonomy" id="1244108"/>
    <lineage>
        <taxon>Bacteria</taxon>
        <taxon>Pseudomonadati</taxon>
        <taxon>Pseudomonadota</taxon>
        <taxon>Alphaproteobacteria</taxon>
        <taxon>Rhodobacterales</taxon>
        <taxon>Roseobacteraceae</taxon>
        <taxon>Jannaschia</taxon>
    </lineage>
</organism>
<dbReference type="STRING" id="1244108.SAMN05444004_104226"/>
<dbReference type="SUPFAM" id="SSF48576">
    <property type="entry name" value="Terpenoid synthases"/>
    <property type="match status" value="1"/>
</dbReference>